<keyword evidence="3" id="KW-1185">Reference proteome</keyword>
<name>A0ABN0RF18_9LIST</name>
<feature type="transmembrane region" description="Helical" evidence="1">
    <location>
        <begin position="47"/>
        <end position="68"/>
    </location>
</feature>
<feature type="transmembrane region" description="Helical" evidence="1">
    <location>
        <begin position="6"/>
        <end position="26"/>
    </location>
</feature>
<sequence length="123" mass="13628">MFVMVLKIRGGIGFLSIGIALLFFYLDVKLSTMFHFGYNILGISSDITRIGGFVTNSMMVIAGLLIIFSKGKDGYALFVMNSLWTFAAIIGLIFVEHHLSFCLRTIICLLCVVFGTGSFFFES</sequence>
<comment type="caution">
    <text evidence="2">The sequence shown here is derived from an EMBL/GenBank/DDBJ whole genome shotgun (WGS) entry which is preliminary data.</text>
</comment>
<evidence type="ECO:0000313" key="3">
    <source>
        <dbReference type="Proteomes" id="UP000019249"/>
    </source>
</evidence>
<dbReference type="EMBL" id="AODF01000016">
    <property type="protein sequence ID" value="EUJ31681.1"/>
    <property type="molecule type" value="Genomic_DNA"/>
</dbReference>
<keyword evidence="1" id="KW-0812">Transmembrane</keyword>
<evidence type="ECO:0000256" key="1">
    <source>
        <dbReference type="SAM" id="Phobius"/>
    </source>
</evidence>
<keyword evidence="1" id="KW-1133">Transmembrane helix</keyword>
<protein>
    <submittedName>
        <fullName evidence="2">Uncharacterized protein</fullName>
    </submittedName>
</protein>
<gene>
    <name evidence="2" type="ORF">MFLO_08717</name>
</gene>
<reference evidence="2 3" key="1">
    <citation type="journal article" date="2014" name="Int. J. Syst. Evol. Microbiol.">
        <title>Listeria floridensis sp. nov., Listeria aquatica sp. nov., Listeria cornellensis sp. nov., Listeria riparia sp. nov. and Listeria grandensis sp. nov., from agricultural and natural environments.</title>
        <authorList>
            <person name="den Bakker H.C."/>
            <person name="Warchocki S."/>
            <person name="Wright E.M."/>
            <person name="Allred A.F."/>
            <person name="Ahlstrom C."/>
            <person name="Manuel C.S."/>
            <person name="Stasiewicz M.J."/>
            <person name="Burrell A."/>
            <person name="Roof S."/>
            <person name="Strawn L."/>
            <person name="Fortes E.D."/>
            <person name="Nightingale K.K."/>
            <person name="Kephart D."/>
            <person name="Wiedmann M."/>
        </authorList>
    </citation>
    <scope>NUCLEOTIDE SEQUENCE [LARGE SCALE GENOMIC DNA]</scope>
    <source>
        <strain evidence="2 3">FSL S10-1187</strain>
    </source>
</reference>
<feature type="transmembrane region" description="Helical" evidence="1">
    <location>
        <begin position="101"/>
        <end position="121"/>
    </location>
</feature>
<evidence type="ECO:0000313" key="2">
    <source>
        <dbReference type="EMBL" id="EUJ31681.1"/>
    </source>
</evidence>
<proteinExistence type="predicted"/>
<keyword evidence="1" id="KW-0472">Membrane</keyword>
<accession>A0ABN0RF18</accession>
<feature type="transmembrane region" description="Helical" evidence="1">
    <location>
        <begin position="74"/>
        <end position="94"/>
    </location>
</feature>
<organism evidence="2 3">
    <name type="scientific">Listeria floridensis FSL S10-1187</name>
    <dbReference type="NCBI Taxonomy" id="1265817"/>
    <lineage>
        <taxon>Bacteria</taxon>
        <taxon>Bacillati</taxon>
        <taxon>Bacillota</taxon>
        <taxon>Bacilli</taxon>
        <taxon>Bacillales</taxon>
        <taxon>Listeriaceae</taxon>
        <taxon>Listeria</taxon>
    </lineage>
</organism>
<dbReference type="Proteomes" id="UP000019249">
    <property type="component" value="Unassembled WGS sequence"/>
</dbReference>